<dbReference type="RefSeq" id="WP_036522827.1">
    <property type="nucleotide sequence ID" value="NZ_JFYZ01000001.1"/>
</dbReference>
<protein>
    <submittedName>
        <fullName evidence="3">Alpha amylase</fullName>
    </submittedName>
</protein>
<reference evidence="3 4" key="1">
    <citation type="submission" date="2014-03" db="EMBL/GenBank/DDBJ databases">
        <title>Whole genome sequence of Novosphingobium resinovorum KF1.</title>
        <authorList>
            <person name="Gan H.M."/>
            <person name="Gan H.Y."/>
            <person name="Chew T.H."/>
            <person name="Savka M.A."/>
        </authorList>
    </citation>
    <scope>NUCLEOTIDE SEQUENCE [LARGE SCALE GENOMIC DNA]</scope>
    <source>
        <strain evidence="3 4">KF1</strain>
    </source>
</reference>
<accession>A0A031K722</accession>
<name>A0A031K722_9SPHN</name>
<dbReference type="InterPro" id="IPR006047">
    <property type="entry name" value="GH13_cat_dom"/>
</dbReference>
<sequence>MNRLIPSLSALALALSSGGAFAGTVEDMRARTPEQEVIYFVLPDRFENGDTSNDTGGLSGGKLQTGFDPTDKAFYHGGDLKGLTARLDYIQGLGASALWVGPIFKNKPVQGPKGNESAGYHGYWITDFTQVDPHFGTNDDFKALVEAAHARGMKVYMDIIVNHTADVIQYKEGVAEGYPYRSKADYPFSTRGGVKGPAINPGFLGETVQTPENWAKLTDPSFAYTPVVPKAEKDVKVPAWLNDPIYYHNRGNTDWKGESAQYGDFVGLDDLATENPRVVDGMIEIYGSWIDRFGIDGFRIDTARHVNAELWQKFVPAMLERAKAKGINNFDIFGEVATGDYDPALLASWTRNAGLPGVLDFAFMRAVDDAAGGAKDGGTETLARLFDDDALYAGGKAGALQLPTFLGNHDAGRLPMFLKLGQPLASNDELLKRSMLAHALLLTLRGVPTIYYGDEQGFVGHGGDQWSRQDMFASKDLRLTDEPLLGTTRAPDAEHFDPTHPLYKLIAQLATLRRQTPALTGGMTKVRAASDKPGLFAVSRFDPATGNEVVLAFNTSTEAVQGNLAVEPKSAQFQTLTGSACPVKATAPGSVSVSLPPLGFAVCAARP</sequence>
<feature type="signal peptide" evidence="1">
    <location>
        <begin position="1"/>
        <end position="22"/>
    </location>
</feature>
<dbReference type="Proteomes" id="UP000024329">
    <property type="component" value="Unassembled WGS sequence"/>
</dbReference>
<evidence type="ECO:0000259" key="2">
    <source>
        <dbReference type="SMART" id="SM00642"/>
    </source>
</evidence>
<dbReference type="CDD" id="cd11339">
    <property type="entry name" value="AmyAc_bac_CMD_like_2"/>
    <property type="match status" value="1"/>
</dbReference>
<dbReference type="PATRIC" id="fig|158500.4.peg.577"/>
<gene>
    <name evidence="3" type="ORF">BV97_00560</name>
</gene>
<dbReference type="InterPro" id="IPR017853">
    <property type="entry name" value="GH"/>
</dbReference>
<evidence type="ECO:0000313" key="3">
    <source>
        <dbReference type="EMBL" id="EZP84798.1"/>
    </source>
</evidence>
<feature type="domain" description="Glycosyl hydrolase family 13 catalytic" evidence="2">
    <location>
        <begin position="40"/>
        <end position="513"/>
    </location>
</feature>
<dbReference type="SUPFAM" id="SSF51445">
    <property type="entry name" value="(Trans)glycosidases"/>
    <property type="match status" value="1"/>
</dbReference>
<evidence type="ECO:0000313" key="4">
    <source>
        <dbReference type="Proteomes" id="UP000024329"/>
    </source>
</evidence>
<dbReference type="SMART" id="SM00642">
    <property type="entry name" value="Aamy"/>
    <property type="match status" value="1"/>
</dbReference>
<dbReference type="STRING" id="158500.BES08_02860"/>
<dbReference type="PANTHER" id="PTHR10357:SF209">
    <property type="entry name" value="PERIPLASMIC ALPHA-AMYLASE"/>
    <property type="match status" value="1"/>
</dbReference>
<proteinExistence type="predicted"/>
<feature type="chain" id="PRO_5001552148" evidence="1">
    <location>
        <begin position="23"/>
        <end position="607"/>
    </location>
</feature>
<dbReference type="AlphaFoldDB" id="A0A031K722"/>
<dbReference type="Pfam" id="PF00128">
    <property type="entry name" value="Alpha-amylase"/>
    <property type="match status" value="1"/>
</dbReference>
<dbReference type="PANTHER" id="PTHR10357">
    <property type="entry name" value="ALPHA-AMYLASE FAMILY MEMBER"/>
    <property type="match status" value="1"/>
</dbReference>
<comment type="caution">
    <text evidence="3">The sequence shown here is derived from an EMBL/GenBank/DDBJ whole genome shotgun (WGS) entry which is preliminary data.</text>
</comment>
<dbReference type="EMBL" id="JFYZ01000001">
    <property type="protein sequence ID" value="EZP84798.1"/>
    <property type="molecule type" value="Genomic_DNA"/>
</dbReference>
<dbReference type="eggNOG" id="COG0366">
    <property type="taxonomic scope" value="Bacteria"/>
</dbReference>
<evidence type="ECO:0000256" key="1">
    <source>
        <dbReference type="SAM" id="SignalP"/>
    </source>
</evidence>
<keyword evidence="1" id="KW-0732">Signal</keyword>
<dbReference type="GO" id="GO:0005975">
    <property type="term" value="P:carbohydrate metabolic process"/>
    <property type="evidence" value="ECO:0007669"/>
    <property type="project" value="InterPro"/>
</dbReference>
<organism evidence="3 4">
    <name type="scientific">Novosphingobium resinovorum</name>
    <dbReference type="NCBI Taxonomy" id="158500"/>
    <lineage>
        <taxon>Bacteria</taxon>
        <taxon>Pseudomonadati</taxon>
        <taxon>Pseudomonadota</taxon>
        <taxon>Alphaproteobacteria</taxon>
        <taxon>Sphingomonadales</taxon>
        <taxon>Sphingomonadaceae</taxon>
        <taxon>Novosphingobium</taxon>
    </lineage>
</organism>
<dbReference type="GO" id="GO:0005509">
    <property type="term" value="F:calcium ion binding"/>
    <property type="evidence" value="ECO:0007669"/>
    <property type="project" value="InterPro"/>
</dbReference>
<dbReference type="GO" id="GO:0004556">
    <property type="term" value="F:alpha-amylase activity"/>
    <property type="evidence" value="ECO:0007669"/>
    <property type="project" value="InterPro"/>
</dbReference>
<dbReference type="Gene3D" id="3.20.20.80">
    <property type="entry name" value="Glycosidases"/>
    <property type="match status" value="2"/>
</dbReference>